<dbReference type="EMBL" id="JACSRA010000002">
    <property type="protein sequence ID" value="MBD7910039.1"/>
    <property type="molecule type" value="Genomic_DNA"/>
</dbReference>
<reference evidence="1 2" key="1">
    <citation type="submission" date="2020-08" db="EMBL/GenBank/DDBJ databases">
        <title>A Genomic Blueprint of the Chicken Gut Microbiome.</title>
        <authorList>
            <person name="Gilroy R."/>
            <person name="Ravi A."/>
            <person name="Getino M."/>
            <person name="Pursley I."/>
            <person name="Horton D.L."/>
            <person name="Alikhan N.-F."/>
            <person name="Baker D."/>
            <person name="Gharbi K."/>
            <person name="Hall N."/>
            <person name="Watson M."/>
            <person name="Adriaenssens E.M."/>
            <person name="Foster-Nyarko E."/>
            <person name="Jarju S."/>
            <person name="Secka A."/>
            <person name="Antonio M."/>
            <person name="Oren A."/>
            <person name="Chaudhuri R."/>
            <person name="La Ragione R.M."/>
            <person name="Hildebrand F."/>
            <person name="Pallen M.J."/>
        </authorList>
    </citation>
    <scope>NUCLEOTIDE SEQUENCE [LARGE SCALE GENOMIC DNA]</scope>
    <source>
        <strain evidence="1 2">Sa3CVN1</strain>
    </source>
</reference>
<proteinExistence type="predicted"/>
<name>A0ABR8PPD6_9CLOT</name>
<protein>
    <recommendedName>
        <fullName evidence="3">HEPN domain-containing protein</fullName>
    </recommendedName>
</protein>
<sequence length="212" mass="25401">MKDIFSYNIDNNKNAYMNWRTNKYEHISNMIVIANGFMMSSIILAEQILKDNQNRNADIVIFPILFNANHAVELYLKAITWTLNVILNKEEKIEGSHDIKQIFNVVCSKVNEFETNKERREQFKKLTINLKEYLNELYMKIEDKASGKHKNNMDFSRYPFSTKYINHFYIDNFNNVVIDLENFLLRFNEIGTNLRRIAEHYLYDFLELEQDE</sequence>
<comment type="caution">
    <text evidence="1">The sequence shown here is derived from an EMBL/GenBank/DDBJ whole genome shotgun (WGS) entry which is preliminary data.</text>
</comment>
<keyword evidence="2" id="KW-1185">Reference proteome</keyword>
<evidence type="ECO:0000313" key="1">
    <source>
        <dbReference type="EMBL" id="MBD7910039.1"/>
    </source>
</evidence>
<dbReference type="Proteomes" id="UP000627781">
    <property type="component" value="Unassembled WGS sequence"/>
</dbReference>
<evidence type="ECO:0008006" key="3">
    <source>
        <dbReference type="Google" id="ProtNLM"/>
    </source>
</evidence>
<accession>A0ABR8PPD6</accession>
<dbReference type="RefSeq" id="WP_191767542.1">
    <property type="nucleotide sequence ID" value="NZ_JACSRA010000002.1"/>
</dbReference>
<organism evidence="1 2">
    <name type="scientific">Clostridium cibarium</name>
    <dbReference type="NCBI Taxonomy" id="2762247"/>
    <lineage>
        <taxon>Bacteria</taxon>
        <taxon>Bacillati</taxon>
        <taxon>Bacillota</taxon>
        <taxon>Clostridia</taxon>
        <taxon>Eubacteriales</taxon>
        <taxon>Clostridiaceae</taxon>
        <taxon>Clostridium</taxon>
    </lineage>
</organism>
<evidence type="ECO:0000313" key="2">
    <source>
        <dbReference type="Proteomes" id="UP000627781"/>
    </source>
</evidence>
<gene>
    <name evidence="1" type="ORF">H9661_01605</name>
</gene>